<dbReference type="Proteomes" id="UP001060112">
    <property type="component" value="Chromosome"/>
</dbReference>
<dbReference type="RefSeq" id="WP_290141517.1">
    <property type="nucleotide sequence ID" value="NZ_CP101620.1"/>
</dbReference>
<evidence type="ECO:0000313" key="2">
    <source>
        <dbReference type="Proteomes" id="UP001060112"/>
    </source>
</evidence>
<organism evidence="1 2">
    <name type="scientific">Allocoprobacillus halotolerans</name>
    <dbReference type="NCBI Taxonomy" id="2944914"/>
    <lineage>
        <taxon>Bacteria</taxon>
        <taxon>Bacillati</taxon>
        <taxon>Bacillota</taxon>
        <taxon>Erysipelotrichia</taxon>
        <taxon>Erysipelotrichales</taxon>
        <taxon>Erysipelotrichaceae</taxon>
        <taxon>Allocoprobacillus</taxon>
    </lineage>
</organism>
<dbReference type="EMBL" id="CP101620">
    <property type="protein sequence ID" value="UTY40083.1"/>
    <property type="molecule type" value="Genomic_DNA"/>
</dbReference>
<sequence length="82" mass="9571">MEHVIDIDKKDYIDECKEIVKTTIALEKIELSDHELTLLTEEIMDTSLSIGGDYSRENIRYIAVQYVRKQFLPRFQKAHKGG</sequence>
<evidence type="ECO:0000313" key="1">
    <source>
        <dbReference type="EMBL" id="UTY40083.1"/>
    </source>
</evidence>
<gene>
    <name evidence="1" type="ORF">NMU03_04585</name>
</gene>
<name>A0ABY5I5V7_9FIRM</name>
<protein>
    <submittedName>
        <fullName evidence="1">Uncharacterized protein</fullName>
    </submittedName>
</protein>
<proteinExistence type="predicted"/>
<keyword evidence="2" id="KW-1185">Reference proteome</keyword>
<accession>A0ABY5I5V7</accession>
<reference evidence="1" key="1">
    <citation type="submission" date="2022-07" db="EMBL/GenBank/DDBJ databases">
        <title>Faecal culturing of patients with breast cancer.</title>
        <authorList>
            <person name="Teng N.M.Y."/>
            <person name="Kiu R."/>
            <person name="Evans R."/>
            <person name="Baker D.J."/>
            <person name="Zenner C."/>
            <person name="Robinson S.D."/>
            <person name="Hall L.J."/>
        </authorList>
    </citation>
    <scope>NUCLEOTIDE SEQUENCE</scope>
    <source>
        <strain evidence="1">LH1062</strain>
    </source>
</reference>